<comment type="subcellular location">
    <subcellularLocation>
        <location evidence="3">Cytoplasm</location>
    </subcellularLocation>
</comment>
<dbReference type="Pfam" id="PF01730">
    <property type="entry name" value="UreF"/>
    <property type="match status" value="1"/>
</dbReference>
<comment type="function">
    <text evidence="3">Required for maturation of urease via the functional incorporation of the urease nickel metallocenter.</text>
</comment>
<dbReference type="PANTHER" id="PTHR33620:SF1">
    <property type="entry name" value="UREASE ACCESSORY PROTEIN F"/>
    <property type="match status" value="1"/>
</dbReference>
<evidence type="ECO:0000256" key="2">
    <source>
        <dbReference type="ARBA" id="ARBA00023186"/>
    </source>
</evidence>
<dbReference type="EMBL" id="FNKH01000002">
    <property type="protein sequence ID" value="SDQ62495.1"/>
    <property type="molecule type" value="Genomic_DNA"/>
</dbReference>
<gene>
    <name evidence="3" type="primary">ureF</name>
    <name evidence="4" type="ORF">SAMN04489742_1879</name>
</gene>
<dbReference type="Gene3D" id="1.10.4190.10">
    <property type="entry name" value="Urease accessory protein UreF"/>
    <property type="match status" value="1"/>
</dbReference>
<dbReference type="GO" id="GO:0005737">
    <property type="term" value="C:cytoplasm"/>
    <property type="evidence" value="ECO:0007669"/>
    <property type="project" value="UniProtKB-SubCell"/>
</dbReference>
<dbReference type="PANTHER" id="PTHR33620">
    <property type="entry name" value="UREASE ACCESSORY PROTEIN F"/>
    <property type="match status" value="1"/>
</dbReference>
<organism evidence="4 5">
    <name type="scientific">Crystallibacter crystallopoietes</name>
    <dbReference type="NCBI Taxonomy" id="37928"/>
    <lineage>
        <taxon>Bacteria</taxon>
        <taxon>Bacillati</taxon>
        <taxon>Actinomycetota</taxon>
        <taxon>Actinomycetes</taxon>
        <taxon>Micrococcales</taxon>
        <taxon>Micrococcaceae</taxon>
        <taxon>Crystallibacter</taxon>
    </lineage>
</organism>
<dbReference type="AlphaFoldDB" id="A0A1H1CE77"/>
<dbReference type="HAMAP" id="MF_01385">
    <property type="entry name" value="UreF"/>
    <property type="match status" value="1"/>
</dbReference>
<dbReference type="Proteomes" id="UP000181917">
    <property type="component" value="Unassembled WGS sequence"/>
</dbReference>
<dbReference type="OrthoDB" id="9798772at2"/>
<dbReference type="PIRSF" id="PIRSF009467">
    <property type="entry name" value="Ureas_acces_UreF"/>
    <property type="match status" value="1"/>
</dbReference>
<comment type="subunit">
    <text evidence="3">UreD, UreF and UreG form a complex that acts as a GTP-hydrolysis-dependent molecular chaperone, activating the urease apoprotein by helping to assemble the nickel containing metallocenter of UreC. The UreE protein probably delivers the nickel.</text>
</comment>
<dbReference type="InterPro" id="IPR038277">
    <property type="entry name" value="UreF_sf"/>
</dbReference>
<keyword evidence="3" id="KW-0963">Cytoplasm</keyword>
<keyword evidence="1 3" id="KW-0996">Nickel insertion</keyword>
<accession>A0A1H1CE77</accession>
<proteinExistence type="inferred from homology"/>
<evidence type="ECO:0000313" key="4">
    <source>
        <dbReference type="EMBL" id="SDQ62495.1"/>
    </source>
</evidence>
<dbReference type="InterPro" id="IPR002639">
    <property type="entry name" value="UreF"/>
</dbReference>
<dbReference type="RefSeq" id="WP_083339671.1">
    <property type="nucleotide sequence ID" value="NZ_CP018863.1"/>
</dbReference>
<sequence>MTNTTAGSAVPATAAGEADALAGRPPSFLLPLLQLSDSALPTGAFSHSFGLESYLDRGLVHDEASFGQWLGQFIHIQLTYSDGMAIRLVMEAGSRTDIRRVDRMLAAQALPRQIRLAGIKMGARMLQIAAETFGSQALDEYREDVGQGVCSGHPAVAFALAGRNLGAPLPELLATYLFSTVTSLTQNAIRAIPIGQNAGQRVLRRAHGDVLAAVARIPHLDTEDFGAAAPGLEIAQMRHERQRARMFMS</sequence>
<dbReference type="GO" id="GO:0016151">
    <property type="term" value="F:nickel cation binding"/>
    <property type="evidence" value="ECO:0007669"/>
    <property type="project" value="UniProtKB-UniRule"/>
</dbReference>
<evidence type="ECO:0000313" key="5">
    <source>
        <dbReference type="Proteomes" id="UP000181917"/>
    </source>
</evidence>
<reference evidence="4 5" key="1">
    <citation type="submission" date="2016-10" db="EMBL/GenBank/DDBJ databases">
        <authorList>
            <person name="de Groot N.N."/>
        </authorList>
    </citation>
    <scope>NUCLEOTIDE SEQUENCE [LARGE SCALE GENOMIC DNA]</scope>
    <source>
        <strain evidence="4 5">DSM 20117</strain>
    </source>
</reference>
<evidence type="ECO:0000256" key="3">
    <source>
        <dbReference type="HAMAP-Rule" id="MF_01385"/>
    </source>
</evidence>
<keyword evidence="2 3" id="KW-0143">Chaperone</keyword>
<comment type="similarity">
    <text evidence="3">Belongs to the UreF family.</text>
</comment>
<protein>
    <recommendedName>
        <fullName evidence="3">Urease accessory protein UreF</fullName>
    </recommendedName>
</protein>
<evidence type="ECO:0000256" key="1">
    <source>
        <dbReference type="ARBA" id="ARBA00022988"/>
    </source>
</evidence>
<dbReference type="STRING" id="37928.SAMN04489742_1879"/>
<name>A0A1H1CE77_9MICC</name>
<keyword evidence="5" id="KW-1185">Reference proteome</keyword>